<evidence type="ECO:0000313" key="2">
    <source>
        <dbReference type="Proteomes" id="UP000790709"/>
    </source>
</evidence>
<gene>
    <name evidence="1" type="ORF">BV22DRAFT_1125663</name>
</gene>
<dbReference type="Proteomes" id="UP000790709">
    <property type="component" value="Unassembled WGS sequence"/>
</dbReference>
<protein>
    <submittedName>
        <fullName evidence="1">Uncharacterized protein</fullName>
    </submittedName>
</protein>
<accession>A0ACB8BUD2</accession>
<evidence type="ECO:0000313" key="1">
    <source>
        <dbReference type="EMBL" id="KAH7929575.1"/>
    </source>
</evidence>
<sequence>MFSAKFVAVAFVLSSTFYSANGAIIRRDDGDKSSQVPQTTVTPLTTQGPVSTQTTGSTVSTKSSESSHVSPTQSTWSSQTTGTQTTQSAWSTQSTQSPPWSHSPQASGSPHATQSSCPPNPTGSGGNCNGVMSWQPNTAYTAGNQTVYANELWTAKQWSYNNPPKDAAMEWALNGPCSDSSKLSVSCSGISAWDRSTQYEGGSKVTYNSHLWFAPHWASSNTPGDKSGAWVDQGTCASN</sequence>
<proteinExistence type="predicted"/>
<name>A0ACB8BUD2_9AGAM</name>
<reference evidence="1" key="1">
    <citation type="journal article" date="2021" name="New Phytol.">
        <title>Evolutionary innovations through gain and loss of genes in the ectomycorrhizal Boletales.</title>
        <authorList>
            <person name="Wu G."/>
            <person name="Miyauchi S."/>
            <person name="Morin E."/>
            <person name="Kuo A."/>
            <person name="Drula E."/>
            <person name="Varga T."/>
            <person name="Kohler A."/>
            <person name="Feng B."/>
            <person name="Cao Y."/>
            <person name="Lipzen A."/>
            <person name="Daum C."/>
            <person name="Hundley H."/>
            <person name="Pangilinan J."/>
            <person name="Johnson J."/>
            <person name="Barry K."/>
            <person name="LaButti K."/>
            <person name="Ng V."/>
            <person name="Ahrendt S."/>
            <person name="Min B."/>
            <person name="Choi I.G."/>
            <person name="Park H."/>
            <person name="Plett J.M."/>
            <person name="Magnuson J."/>
            <person name="Spatafora J.W."/>
            <person name="Nagy L.G."/>
            <person name="Henrissat B."/>
            <person name="Grigoriev I.V."/>
            <person name="Yang Z.L."/>
            <person name="Xu J."/>
            <person name="Martin F.M."/>
        </authorList>
    </citation>
    <scope>NUCLEOTIDE SEQUENCE</scope>
    <source>
        <strain evidence="1">KUC20120723A-06</strain>
    </source>
</reference>
<keyword evidence="2" id="KW-1185">Reference proteome</keyword>
<comment type="caution">
    <text evidence="1">The sequence shown here is derived from an EMBL/GenBank/DDBJ whole genome shotgun (WGS) entry which is preliminary data.</text>
</comment>
<dbReference type="EMBL" id="MU266340">
    <property type="protein sequence ID" value="KAH7929575.1"/>
    <property type="molecule type" value="Genomic_DNA"/>
</dbReference>
<organism evidence="1 2">
    <name type="scientific">Leucogyrophana mollusca</name>
    <dbReference type="NCBI Taxonomy" id="85980"/>
    <lineage>
        <taxon>Eukaryota</taxon>
        <taxon>Fungi</taxon>
        <taxon>Dikarya</taxon>
        <taxon>Basidiomycota</taxon>
        <taxon>Agaricomycotina</taxon>
        <taxon>Agaricomycetes</taxon>
        <taxon>Agaricomycetidae</taxon>
        <taxon>Boletales</taxon>
        <taxon>Boletales incertae sedis</taxon>
        <taxon>Leucogyrophana</taxon>
    </lineage>
</organism>